<dbReference type="InterPro" id="IPR008775">
    <property type="entry name" value="Phytyl_CoA_dOase-like"/>
</dbReference>
<reference evidence="1 2" key="1">
    <citation type="submission" date="2020-08" db="EMBL/GenBank/DDBJ databases">
        <title>Genomic Encyclopedia of Type Strains, Phase IV (KMG-IV): sequencing the most valuable type-strain genomes for metagenomic binning, comparative biology and taxonomic classification.</title>
        <authorList>
            <person name="Goeker M."/>
        </authorList>
    </citation>
    <scope>NUCLEOTIDE SEQUENCE [LARGE SCALE GENOMIC DNA]</scope>
    <source>
        <strain evidence="1 2">DSM 23562</strain>
    </source>
</reference>
<dbReference type="Pfam" id="PF05721">
    <property type="entry name" value="PhyH"/>
    <property type="match status" value="1"/>
</dbReference>
<keyword evidence="2" id="KW-1185">Reference proteome</keyword>
<dbReference type="AlphaFoldDB" id="A0A7W9SMB5"/>
<dbReference type="Gene3D" id="2.60.120.620">
    <property type="entry name" value="q2cbj1_9rhob like domain"/>
    <property type="match status" value="1"/>
</dbReference>
<evidence type="ECO:0000313" key="1">
    <source>
        <dbReference type="EMBL" id="MBB6048463.1"/>
    </source>
</evidence>
<protein>
    <recommendedName>
        <fullName evidence="3">Phytanoyl-CoA dioxygenase family protein</fullName>
    </recommendedName>
</protein>
<dbReference type="RefSeq" id="WP_184192071.1">
    <property type="nucleotide sequence ID" value="NZ_JACHGW010000001.1"/>
</dbReference>
<organism evidence="1 2">
    <name type="scientific">Armatimonas rosea</name>
    <dbReference type="NCBI Taxonomy" id="685828"/>
    <lineage>
        <taxon>Bacteria</taxon>
        <taxon>Bacillati</taxon>
        <taxon>Armatimonadota</taxon>
        <taxon>Armatimonadia</taxon>
        <taxon>Armatimonadales</taxon>
        <taxon>Armatimonadaceae</taxon>
        <taxon>Armatimonas</taxon>
    </lineage>
</organism>
<dbReference type="EMBL" id="JACHGW010000001">
    <property type="protein sequence ID" value="MBB6048463.1"/>
    <property type="molecule type" value="Genomic_DNA"/>
</dbReference>
<gene>
    <name evidence="1" type="ORF">HNQ39_000225</name>
</gene>
<comment type="caution">
    <text evidence="1">The sequence shown here is derived from an EMBL/GenBank/DDBJ whole genome shotgun (WGS) entry which is preliminary data.</text>
</comment>
<proteinExistence type="predicted"/>
<dbReference type="GO" id="GO:0016706">
    <property type="term" value="F:2-oxoglutarate-dependent dioxygenase activity"/>
    <property type="evidence" value="ECO:0007669"/>
    <property type="project" value="UniProtKB-ARBA"/>
</dbReference>
<evidence type="ECO:0008006" key="3">
    <source>
        <dbReference type="Google" id="ProtNLM"/>
    </source>
</evidence>
<evidence type="ECO:0000313" key="2">
    <source>
        <dbReference type="Proteomes" id="UP000520814"/>
    </source>
</evidence>
<accession>A0A7W9SMB5</accession>
<sequence length="261" mass="30022">MGTEFLYTDRHREEYYSAGLTVLRGVIPVSLLTDLRREAERARELARTLQGPQTQRLQPVYKYPELNHQPFHDFHALPGMRAAVENILGPEHASSQIMGILFEPQNDAWCTHWHRDWGYNVPGLDLPAFFRAIRDLRLFNQLNGALYDDHCLWVVPGSHHRDDLPEETAHFPRIPPPGPELTDAAIPEERERRCLDYTRAMPGATLVPLFAGDVAFYRACGWHTGNYVPYTRRATLHDGYYCPEDLRWQAAVKDKTVGEAF</sequence>
<dbReference type="Proteomes" id="UP000520814">
    <property type="component" value="Unassembled WGS sequence"/>
</dbReference>
<dbReference type="SUPFAM" id="SSF51197">
    <property type="entry name" value="Clavaminate synthase-like"/>
    <property type="match status" value="1"/>
</dbReference>
<name>A0A7W9SMB5_ARMRO</name>
<dbReference type="PANTHER" id="PTHR40470">
    <property type="entry name" value="PHYTANOYL-COA DIOXYGENASE FAMILY PROTEIN (AFU_ORTHOLOGUE AFUA_2G15850)"/>
    <property type="match status" value="1"/>
</dbReference>
<dbReference type="PANTHER" id="PTHR40470:SF1">
    <property type="entry name" value="PHYTANOYL-COA DIOXYGENASE FAMILY PROTEIN (AFU_ORTHOLOGUE AFUA_2G15850)"/>
    <property type="match status" value="1"/>
</dbReference>